<name>A3VJX7_9RHOB</name>
<dbReference type="SMART" id="SM00710">
    <property type="entry name" value="PbH1"/>
    <property type="match status" value="4"/>
</dbReference>
<dbReference type="AlphaFoldDB" id="A3VJX7"/>
<dbReference type="InterPro" id="IPR012334">
    <property type="entry name" value="Pectin_lyas_fold"/>
</dbReference>
<dbReference type="Gene3D" id="3.90.930.1">
    <property type="match status" value="1"/>
</dbReference>
<dbReference type="HOGENOM" id="CLU_393706_0_0_5"/>
<dbReference type="Proteomes" id="UP000002931">
    <property type="component" value="Unassembled WGS sequence"/>
</dbReference>
<comment type="caution">
    <text evidence="1">The sequence shown here is derived from an EMBL/GenBank/DDBJ whole genome shotgun (WGS) entry which is preliminary data.</text>
</comment>
<protein>
    <recommendedName>
        <fullName evidence="3">Right handed beta helix domain-containing protein</fullName>
    </recommendedName>
</protein>
<dbReference type="Gene3D" id="2.160.20.10">
    <property type="entry name" value="Single-stranded right-handed beta-helix, Pectin lyase-like"/>
    <property type="match status" value="1"/>
</dbReference>
<reference evidence="1 2" key="1">
    <citation type="journal article" date="2010" name="J. Bacteriol.">
        <title>Genome sequences of Pelagibaca bermudensis HTCC2601T and Maritimibacter alkaliphilus HTCC2654T, the type strains of two marine Roseobacter genera.</title>
        <authorList>
            <person name="Thrash J.C."/>
            <person name="Cho J.C."/>
            <person name="Ferriera S."/>
            <person name="Johnson J."/>
            <person name="Vergin K.L."/>
            <person name="Giovannoni S.J."/>
        </authorList>
    </citation>
    <scope>NUCLEOTIDE SEQUENCE [LARGE SCALE GENOMIC DNA]</scope>
    <source>
        <strain evidence="1 2">HTCC2654</strain>
    </source>
</reference>
<sequence>MPMSFAAFTDLESLPSTGFSVDDVLTVGTYDYVVADTAAADFHVELSNGLKLYTSPSAGGVVTSRQLNWQADEDITTRFQQIIDSGLLSGGVEFRLEDSVVFKWHSLQFPDDFTLSAVNGARLIVDDSLDFLIGDDNDLYPFTFHLGARNTLKDLDVIWIDTEPEGVISNIHGFRGAYSDDSRIVGSRFEGNIEMFVAFHQTTNITIEDSVFDGAYWQVRLGGVDGANIKSSVFQNALGDGIKTALGDATGTRNVTVEASLFIDNARDGIDTTGGFRDSVVRDSFFVSNGVSAMDFKTPYKANRPLLDEQMNTNILIENTEFYDHGNNIVLTTTDYDGTITPENVDWRTIHNITVRDSVFAGDRGKIFFVKDSHGVYGENLTLLGRFHHFRTESFGWLEPYDLNLEESDLSQGGVWTPVTDFRALDLDNPVTTYETLFDTGGSLRLSFENARIVASRAEDASGDIRTETYDAFGECDSFTFYDGSDTQVWTSQSVDFDTSGNRERVERLFDDGRHVVNNFDDGTMSDRTVSKPTGQVISTIYGPDGAPVSGEITWADGTREVIEYTDGIVTGRVRTEADGDITTSVFDATGTRQSIVREDISDSEGWSVFRHVFGPDGSRSQLSVDYDDGSTSVLNYVNGVKSERIFTEADGDVMTLTFREDGTRERIVFEDVSDSQDWDTLTRTFDATGTLIGTDFVWD</sequence>
<evidence type="ECO:0000313" key="1">
    <source>
        <dbReference type="EMBL" id="EAQ11483.1"/>
    </source>
</evidence>
<dbReference type="SUPFAM" id="SSF51126">
    <property type="entry name" value="Pectin lyase-like"/>
    <property type="match status" value="1"/>
</dbReference>
<keyword evidence="2" id="KW-1185">Reference proteome</keyword>
<dbReference type="STRING" id="314271.RB2654_01940"/>
<organism evidence="1 2">
    <name type="scientific">Maritimibacter alkaliphilus HTCC2654</name>
    <dbReference type="NCBI Taxonomy" id="314271"/>
    <lineage>
        <taxon>Bacteria</taxon>
        <taxon>Pseudomonadati</taxon>
        <taxon>Pseudomonadota</taxon>
        <taxon>Alphaproteobacteria</taxon>
        <taxon>Rhodobacterales</taxon>
        <taxon>Roseobacteraceae</taxon>
        <taxon>Maritimibacter</taxon>
    </lineage>
</organism>
<dbReference type="InterPro" id="IPR011050">
    <property type="entry name" value="Pectin_lyase_fold/virulence"/>
</dbReference>
<evidence type="ECO:0000313" key="2">
    <source>
        <dbReference type="Proteomes" id="UP000002931"/>
    </source>
</evidence>
<gene>
    <name evidence="1" type="ORF">RB2654_01940</name>
</gene>
<accession>A3VJX7</accession>
<dbReference type="EMBL" id="AAMT01000015">
    <property type="protein sequence ID" value="EAQ11483.1"/>
    <property type="molecule type" value="Genomic_DNA"/>
</dbReference>
<proteinExistence type="predicted"/>
<dbReference type="InterPro" id="IPR006626">
    <property type="entry name" value="PbH1"/>
</dbReference>
<evidence type="ECO:0008006" key="3">
    <source>
        <dbReference type="Google" id="ProtNLM"/>
    </source>
</evidence>